<dbReference type="GO" id="GO:0006355">
    <property type="term" value="P:regulation of DNA-templated transcription"/>
    <property type="evidence" value="ECO:0007669"/>
    <property type="project" value="InterPro"/>
</dbReference>
<sequence>MIIEKIYNNNVVLVIDKESNKELVLTGCGIGFQKKVGQPVDQSKIEKKFITEDESLTQKITKVVTEVHEEVFEASSKIIEYAKKYLNSELDDYIYASLTDHLSFAFKRYEEKIQIKNDLLYEIKRIHKKEFEVGKWAIEYINDRFNVEFPIDEAGFIAMHIVNANYKESTNESFLMTKIVKEILNIIRYYYSVEFEQYDFNYDRLVTHLKFFAKRLIKKEQVEDKDNELINIIKIQYEKAYNCACKVKQYIEDNHEYLVTEDELLYLTLHINRVIAAIKN</sequence>
<dbReference type="PANTHER" id="PTHR30185">
    <property type="entry name" value="CRYPTIC BETA-GLUCOSIDE BGL OPERON ANTITERMINATOR"/>
    <property type="match status" value="1"/>
</dbReference>
<dbReference type="RefSeq" id="WP_092726259.1">
    <property type="nucleotide sequence ID" value="NZ_FNGW01000005.1"/>
</dbReference>
<dbReference type="SUPFAM" id="SSF50151">
    <property type="entry name" value="SacY-like RNA-binding domain"/>
    <property type="match status" value="1"/>
</dbReference>
<dbReference type="NCBIfam" id="NF046042">
    <property type="entry name" value="LicT"/>
    <property type="match status" value="1"/>
</dbReference>
<dbReference type="InterPro" id="IPR036634">
    <property type="entry name" value="PRD_sf"/>
</dbReference>
<dbReference type="Pfam" id="PF03123">
    <property type="entry name" value="CAT_RBD"/>
    <property type="match status" value="1"/>
</dbReference>
<accession>A0A1G9QJR6</accession>
<dbReference type="InterPro" id="IPR004341">
    <property type="entry name" value="CAT_RNA-bd_dom"/>
</dbReference>
<evidence type="ECO:0000313" key="3">
    <source>
        <dbReference type="EMBL" id="SDM10515.1"/>
    </source>
</evidence>
<organism evidence="3 4">
    <name type="scientific">Romboutsia lituseburensis DSM 797</name>
    <dbReference type="NCBI Taxonomy" id="1121325"/>
    <lineage>
        <taxon>Bacteria</taxon>
        <taxon>Bacillati</taxon>
        <taxon>Bacillota</taxon>
        <taxon>Clostridia</taxon>
        <taxon>Peptostreptococcales</taxon>
        <taxon>Peptostreptococcaceae</taxon>
        <taxon>Romboutsia</taxon>
    </lineage>
</organism>
<evidence type="ECO:0000259" key="2">
    <source>
        <dbReference type="PROSITE" id="PS51372"/>
    </source>
</evidence>
<gene>
    <name evidence="3" type="ORF">SAMN04515677_105215</name>
</gene>
<dbReference type="SUPFAM" id="SSF63520">
    <property type="entry name" value="PTS-regulatory domain, PRD"/>
    <property type="match status" value="2"/>
</dbReference>
<dbReference type="Pfam" id="PF00874">
    <property type="entry name" value="PRD"/>
    <property type="match status" value="2"/>
</dbReference>
<dbReference type="AlphaFoldDB" id="A0A1G9QJR6"/>
<protein>
    <submittedName>
        <fullName evidence="3">Transcriptional antiterminator, BglG family</fullName>
    </submittedName>
</protein>
<dbReference type="EMBL" id="FNGW01000005">
    <property type="protein sequence ID" value="SDM10515.1"/>
    <property type="molecule type" value="Genomic_DNA"/>
</dbReference>
<dbReference type="PROSITE" id="PS51372">
    <property type="entry name" value="PRD_2"/>
    <property type="match status" value="2"/>
</dbReference>
<dbReference type="GO" id="GO:0003723">
    <property type="term" value="F:RNA binding"/>
    <property type="evidence" value="ECO:0007669"/>
    <property type="project" value="InterPro"/>
</dbReference>
<dbReference type="InterPro" id="IPR050661">
    <property type="entry name" value="BglG_antiterminators"/>
</dbReference>
<dbReference type="Gene3D" id="2.30.24.10">
    <property type="entry name" value="CAT RNA-binding domain"/>
    <property type="match status" value="1"/>
</dbReference>
<dbReference type="STRING" id="1121325.SAMN04515677_105215"/>
<feature type="domain" description="PRD" evidence="2">
    <location>
        <begin position="66"/>
        <end position="171"/>
    </location>
</feature>
<dbReference type="PANTHER" id="PTHR30185:SF15">
    <property type="entry name" value="CRYPTIC BETA-GLUCOSIDE BGL OPERON ANTITERMINATOR"/>
    <property type="match status" value="1"/>
</dbReference>
<evidence type="ECO:0000313" key="4">
    <source>
        <dbReference type="Proteomes" id="UP000199068"/>
    </source>
</evidence>
<dbReference type="InterPro" id="IPR011608">
    <property type="entry name" value="PRD"/>
</dbReference>
<keyword evidence="1" id="KW-0677">Repeat</keyword>
<proteinExistence type="predicted"/>
<name>A0A1G9QJR6_9FIRM</name>
<dbReference type="InterPro" id="IPR036650">
    <property type="entry name" value="CAT_RNA-bd_dom_sf"/>
</dbReference>
<evidence type="ECO:0000256" key="1">
    <source>
        <dbReference type="ARBA" id="ARBA00022737"/>
    </source>
</evidence>
<feature type="domain" description="PRD" evidence="2">
    <location>
        <begin position="172"/>
        <end position="280"/>
    </location>
</feature>
<dbReference type="SMART" id="SM01061">
    <property type="entry name" value="CAT_RBD"/>
    <property type="match status" value="1"/>
</dbReference>
<dbReference type="Proteomes" id="UP000199068">
    <property type="component" value="Unassembled WGS sequence"/>
</dbReference>
<dbReference type="Gene3D" id="1.10.1790.10">
    <property type="entry name" value="PRD domain"/>
    <property type="match status" value="2"/>
</dbReference>
<keyword evidence="4" id="KW-1185">Reference proteome</keyword>
<reference evidence="3 4" key="1">
    <citation type="submission" date="2016-10" db="EMBL/GenBank/DDBJ databases">
        <authorList>
            <person name="de Groot N.N."/>
        </authorList>
    </citation>
    <scope>NUCLEOTIDE SEQUENCE [LARGE SCALE GENOMIC DNA]</scope>
    <source>
        <strain evidence="3 4">DSM 797</strain>
    </source>
</reference>